<evidence type="ECO:0000313" key="7">
    <source>
        <dbReference type="EMBL" id="PSW26624.1"/>
    </source>
</evidence>
<reference evidence="7 8" key="1">
    <citation type="submission" date="2018-01" db="EMBL/GenBank/DDBJ databases">
        <title>Whole genome sequencing of Histamine producing bacteria.</title>
        <authorList>
            <person name="Butler K."/>
        </authorList>
    </citation>
    <scope>NUCLEOTIDE SEQUENCE [LARGE SCALE GENOMIC DNA]</scope>
    <source>
        <strain evidence="7 8">DSM 24669</strain>
    </source>
</reference>
<evidence type="ECO:0000256" key="5">
    <source>
        <dbReference type="ARBA" id="ARBA00023136"/>
    </source>
</evidence>
<dbReference type="STRING" id="680026.AB733_10030"/>
<keyword evidence="5 6" id="KW-0472">Membrane</keyword>
<proteinExistence type="inferred from homology"/>
<feature type="transmembrane region" description="Helical" evidence="6">
    <location>
        <begin position="153"/>
        <end position="172"/>
    </location>
</feature>
<comment type="similarity">
    <text evidence="2">Belongs to the oxidase-dependent Fe transporter (OFeT) (TC 9.A.10.1) family.</text>
</comment>
<dbReference type="PANTHER" id="PTHR31632">
    <property type="entry name" value="IRON TRANSPORTER FTH1"/>
    <property type="match status" value="1"/>
</dbReference>
<dbReference type="AlphaFoldDB" id="A0A0J8XYW5"/>
<feature type="transmembrane region" description="Helical" evidence="6">
    <location>
        <begin position="184"/>
        <end position="203"/>
    </location>
</feature>
<gene>
    <name evidence="7" type="ORF">C9I94_01160</name>
</gene>
<organism evidence="7 8">
    <name type="scientific">Photobacterium swingsii</name>
    <dbReference type="NCBI Taxonomy" id="680026"/>
    <lineage>
        <taxon>Bacteria</taxon>
        <taxon>Pseudomonadati</taxon>
        <taxon>Pseudomonadota</taxon>
        <taxon>Gammaproteobacteria</taxon>
        <taxon>Vibrionales</taxon>
        <taxon>Vibrionaceae</taxon>
        <taxon>Photobacterium</taxon>
    </lineage>
</organism>
<evidence type="ECO:0000256" key="2">
    <source>
        <dbReference type="ARBA" id="ARBA00008333"/>
    </source>
</evidence>
<dbReference type="GO" id="GO:0015093">
    <property type="term" value="F:ferrous iron transmembrane transporter activity"/>
    <property type="evidence" value="ECO:0007669"/>
    <property type="project" value="TreeGrafter"/>
</dbReference>
<feature type="transmembrane region" description="Helical" evidence="6">
    <location>
        <begin position="37"/>
        <end position="59"/>
    </location>
</feature>
<feature type="transmembrane region" description="Helical" evidence="6">
    <location>
        <begin position="12"/>
        <end position="30"/>
    </location>
</feature>
<dbReference type="EMBL" id="PYLZ01000001">
    <property type="protein sequence ID" value="PSW26624.1"/>
    <property type="molecule type" value="Genomic_DNA"/>
</dbReference>
<dbReference type="PANTHER" id="PTHR31632:SF2">
    <property type="entry name" value="PLASMA MEMBRANE IRON PERMEASE"/>
    <property type="match status" value="1"/>
</dbReference>
<dbReference type="InterPro" id="IPR004923">
    <property type="entry name" value="FTR1/Fip1/EfeU"/>
</dbReference>
<evidence type="ECO:0000256" key="6">
    <source>
        <dbReference type="SAM" id="Phobius"/>
    </source>
</evidence>
<sequence>MLASFLITLREGLEAFLLVGIALSYLAKLNARQYNKYIYLGVFVGLLLSLVVAVVFQVVVDQFSNELYRNYLMAGILTFATVVLTYMAIWMQNQAKNQVAQMQQDVSDMVSSGNLFGLVFLSLLAVLREGFETILFFSALMYSNFGEFSTQDALIGAVAGLLLSLAIVWLMLRTTRNVPLRSFFRWTSLLIIVIAAGLLSSAVNMLQAAHVLPILHAQLFDISHILDDRGVFGTFLRALFGYNSSPGLLQLMVWGGYMVTFIFFWNRGYKQA</sequence>
<accession>A0A0J8XYW5</accession>
<evidence type="ECO:0000256" key="4">
    <source>
        <dbReference type="ARBA" id="ARBA00022989"/>
    </source>
</evidence>
<comment type="subcellular location">
    <subcellularLocation>
        <location evidence="1">Membrane</location>
        <topology evidence="1">Multi-pass membrane protein</topology>
    </subcellularLocation>
</comment>
<evidence type="ECO:0008006" key="9">
    <source>
        <dbReference type="Google" id="ProtNLM"/>
    </source>
</evidence>
<dbReference type="OrthoDB" id="8215804at2"/>
<feature type="transmembrane region" description="Helical" evidence="6">
    <location>
        <begin position="71"/>
        <end position="91"/>
    </location>
</feature>
<evidence type="ECO:0000256" key="3">
    <source>
        <dbReference type="ARBA" id="ARBA00022692"/>
    </source>
</evidence>
<comment type="caution">
    <text evidence="7">The sequence shown here is derived from an EMBL/GenBank/DDBJ whole genome shotgun (WGS) entry which is preliminary data.</text>
</comment>
<keyword evidence="4 6" id="KW-1133">Transmembrane helix</keyword>
<keyword evidence="3 6" id="KW-0812">Transmembrane</keyword>
<feature type="transmembrane region" description="Helical" evidence="6">
    <location>
        <begin position="247"/>
        <end position="265"/>
    </location>
</feature>
<dbReference type="GO" id="GO:0033573">
    <property type="term" value="C:high-affinity iron permease complex"/>
    <property type="evidence" value="ECO:0007669"/>
    <property type="project" value="InterPro"/>
</dbReference>
<dbReference type="Proteomes" id="UP000240481">
    <property type="component" value="Unassembled WGS sequence"/>
</dbReference>
<keyword evidence="8" id="KW-1185">Reference proteome</keyword>
<evidence type="ECO:0000256" key="1">
    <source>
        <dbReference type="ARBA" id="ARBA00004141"/>
    </source>
</evidence>
<dbReference type="RefSeq" id="WP_048898649.1">
    <property type="nucleotide sequence ID" value="NZ_AP024852.1"/>
</dbReference>
<name>A0A0J8XYW5_9GAMM</name>
<evidence type="ECO:0000313" key="8">
    <source>
        <dbReference type="Proteomes" id="UP000240481"/>
    </source>
</evidence>
<dbReference type="Pfam" id="PF03239">
    <property type="entry name" value="FTR1"/>
    <property type="match status" value="1"/>
</dbReference>
<feature type="transmembrane region" description="Helical" evidence="6">
    <location>
        <begin position="112"/>
        <end position="141"/>
    </location>
</feature>
<protein>
    <recommendedName>
        <fullName evidence="9">FTR1 family iron permease</fullName>
    </recommendedName>
</protein>